<dbReference type="RefSeq" id="WP_023786633.1">
    <property type="nucleotide sequence ID" value="NC_022997.1"/>
</dbReference>
<dbReference type="InterPro" id="IPR050631">
    <property type="entry name" value="PheA/TfdB_FAD_monoxygenase"/>
</dbReference>
<evidence type="ECO:0000259" key="2">
    <source>
        <dbReference type="Pfam" id="PF01494"/>
    </source>
</evidence>
<evidence type="ECO:0000313" key="4">
    <source>
        <dbReference type="Proteomes" id="UP000018542"/>
    </source>
</evidence>
<dbReference type="PANTHER" id="PTHR43476:SF5">
    <property type="entry name" value="FAD-DEPENDENT MONOOXYGENASE"/>
    <property type="match status" value="1"/>
</dbReference>
<dbReference type="PATRIC" id="fig|1029756.8.peg.1294"/>
<sequence length="402" mass="43903">MTQSSTPQSCCIVGAGPAGMMLGFLLARAGVPTTVIEKHTDFLRDFRGDTIHPSTLEAFHELGLLDEFLALPHQQAPQLHAEINGTQTTIADFSRLPTRCKFIAFMPQWDFLNFLAEKANALPCFELRMGATFAGLVRQGERVAGARVVDSVGREDILEADLVVGADGRDSRVRRDVGLEVEDLGASVDVLWMRLSRPPDDTVQGMSHGGPNQGLILIDRGDFWQCGYVIRKGGFSETKAAGLPALRAKLAAVAPLPSKRFDEIEDWDQVHLLSVRMDRLKTWWAPGVLCIGDAAHAMSPVGGVGVNLAIQDAVAAANILAAPLLRGTLTDAHLQAVQKRREFPTKATQKVQLMMRSKRKTGDETKKSGPPAFLRMIGRSRILPHVTGRLIGLGFRPEHVKR</sequence>
<accession>V5SB34</accession>
<keyword evidence="1" id="KW-0560">Oxidoreductase</keyword>
<keyword evidence="4" id="KW-1185">Reference proteome</keyword>
<dbReference type="InterPro" id="IPR036188">
    <property type="entry name" value="FAD/NAD-bd_sf"/>
</dbReference>
<dbReference type="PRINTS" id="PR00420">
    <property type="entry name" value="RNGMNOXGNASE"/>
</dbReference>
<evidence type="ECO:0000313" key="3">
    <source>
        <dbReference type="EMBL" id="AHB48066.1"/>
    </source>
</evidence>
<dbReference type="PANTHER" id="PTHR43476">
    <property type="entry name" value="3-(3-HYDROXY-PHENYL)PROPIONATE/3-HYDROXYCINNAMIC ACID HYDROXYLASE"/>
    <property type="match status" value="1"/>
</dbReference>
<dbReference type="AlphaFoldDB" id="V5SB34"/>
<name>V5SB34_9HYPH</name>
<dbReference type="InterPro" id="IPR002938">
    <property type="entry name" value="FAD-bd"/>
</dbReference>
<evidence type="ECO:0000256" key="1">
    <source>
        <dbReference type="ARBA" id="ARBA00023002"/>
    </source>
</evidence>
<feature type="domain" description="FAD-binding" evidence="2">
    <location>
        <begin position="10"/>
        <end position="349"/>
    </location>
</feature>
<dbReference type="SUPFAM" id="SSF51905">
    <property type="entry name" value="FAD/NAD(P)-binding domain"/>
    <property type="match status" value="1"/>
</dbReference>
<dbReference type="KEGG" id="hni:W911_06190"/>
<dbReference type="Pfam" id="PF01494">
    <property type="entry name" value="FAD_binding_3"/>
    <property type="match status" value="1"/>
</dbReference>
<dbReference type="NCBIfam" id="NF004835">
    <property type="entry name" value="PRK06185.1-4"/>
    <property type="match status" value="1"/>
</dbReference>
<dbReference type="NCBIfam" id="NF004834">
    <property type="entry name" value="PRK06185.1-3"/>
    <property type="match status" value="1"/>
</dbReference>
<organism evidence="3 4">
    <name type="scientific">Hyphomicrobium nitrativorans NL23</name>
    <dbReference type="NCBI Taxonomy" id="1029756"/>
    <lineage>
        <taxon>Bacteria</taxon>
        <taxon>Pseudomonadati</taxon>
        <taxon>Pseudomonadota</taxon>
        <taxon>Alphaproteobacteria</taxon>
        <taxon>Hyphomicrobiales</taxon>
        <taxon>Hyphomicrobiaceae</taxon>
        <taxon>Hyphomicrobium</taxon>
    </lineage>
</organism>
<dbReference type="GO" id="GO:0004497">
    <property type="term" value="F:monooxygenase activity"/>
    <property type="evidence" value="ECO:0007669"/>
    <property type="project" value="UniProtKB-KW"/>
</dbReference>
<dbReference type="Proteomes" id="UP000018542">
    <property type="component" value="Chromosome"/>
</dbReference>
<dbReference type="HOGENOM" id="CLU_033626_0_0_5"/>
<proteinExistence type="predicted"/>
<keyword evidence="3" id="KW-0503">Monooxygenase</keyword>
<protein>
    <submittedName>
        <fullName evidence="3">Monooxygenase</fullName>
    </submittedName>
</protein>
<dbReference type="GO" id="GO:0071949">
    <property type="term" value="F:FAD binding"/>
    <property type="evidence" value="ECO:0007669"/>
    <property type="project" value="InterPro"/>
</dbReference>
<dbReference type="OrthoDB" id="9791689at2"/>
<dbReference type="Gene3D" id="3.50.50.60">
    <property type="entry name" value="FAD/NAD(P)-binding domain"/>
    <property type="match status" value="2"/>
</dbReference>
<dbReference type="EMBL" id="CP006912">
    <property type="protein sequence ID" value="AHB48066.1"/>
    <property type="molecule type" value="Genomic_DNA"/>
</dbReference>
<dbReference type="STRING" id="1029756.W911_06190"/>
<reference evidence="3 4" key="1">
    <citation type="journal article" date="2014" name="Genome Announc.">
        <title>Complete Genome Sequence of Hyphomicrobium nitrativorans Strain NL23, a Denitrifying Bacterium Isolated from Biofilm of a Methanol-Fed Denitrification System Treating Seawater at the Montreal Biodome.</title>
        <authorList>
            <person name="Martineau C."/>
            <person name="Villeneuve C."/>
            <person name="Mauffrey F."/>
            <person name="Villemur R."/>
        </authorList>
    </citation>
    <scope>NUCLEOTIDE SEQUENCE [LARGE SCALE GENOMIC DNA]</scope>
    <source>
        <strain evidence="3">NL23</strain>
    </source>
</reference>
<gene>
    <name evidence="3" type="ORF">W911_06190</name>
</gene>